<dbReference type="InterPro" id="IPR036388">
    <property type="entry name" value="WH-like_DNA-bd_sf"/>
</dbReference>
<keyword evidence="8" id="KW-1185">Reference proteome</keyword>
<dbReference type="Proteomes" id="UP000607559">
    <property type="component" value="Unassembled WGS sequence"/>
</dbReference>
<dbReference type="GO" id="GO:0016987">
    <property type="term" value="F:sigma factor activity"/>
    <property type="evidence" value="ECO:0007669"/>
    <property type="project" value="UniProtKB-KW"/>
</dbReference>
<dbReference type="SUPFAM" id="SSF88659">
    <property type="entry name" value="Sigma3 and sigma4 domains of RNA polymerase sigma factors"/>
    <property type="match status" value="1"/>
</dbReference>
<feature type="domain" description="RNA polymerase sigma-70 region 2" evidence="5">
    <location>
        <begin position="25"/>
        <end position="90"/>
    </location>
</feature>
<evidence type="ECO:0000259" key="6">
    <source>
        <dbReference type="Pfam" id="PF08281"/>
    </source>
</evidence>
<dbReference type="AlphaFoldDB" id="A0A8J2UD29"/>
<dbReference type="InterPro" id="IPR013249">
    <property type="entry name" value="RNA_pol_sigma70_r4_t2"/>
</dbReference>
<evidence type="ECO:0000256" key="3">
    <source>
        <dbReference type="ARBA" id="ARBA00023082"/>
    </source>
</evidence>
<dbReference type="RefSeq" id="WP_188931395.1">
    <property type="nucleotide sequence ID" value="NZ_BMJC01000002.1"/>
</dbReference>
<dbReference type="EMBL" id="BMJC01000002">
    <property type="protein sequence ID" value="GGA98104.1"/>
    <property type="molecule type" value="Genomic_DNA"/>
</dbReference>
<evidence type="ECO:0000313" key="7">
    <source>
        <dbReference type="EMBL" id="GGA98104.1"/>
    </source>
</evidence>
<dbReference type="InterPro" id="IPR039425">
    <property type="entry name" value="RNA_pol_sigma-70-like"/>
</dbReference>
<dbReference type="Gene3D" id="1.10.1740.10">
    <property type="match status" value="1"/>
</dbReference>
<dbReference type="NCBIfam" id="TIGR02937">
    <property type="entry name" value="sigma70-ECF"/>
    <property type="match status" value="1"/>
</dbReference>
<name>A0A8J2UD29_9BACT</name>
<evidence type="ECO:0000256" key="2">
    <source>
        <dbReference type="ARBA" id="ARBA00023015"/>
    </source>
</evidence>
<dbReference type="InterPro" id="IPR013325">
    <property type="entry name" value="RNA_pol_sigma_r2"/>
</dbReference>
<keyword evidence="4" id="KW-0804">Transcription</keyword>
<dbReference type="Pfam" id="PF04542">
    <property type="entry name" value="Sigma70_r2"/>
    <property type="match status" value="1"/>
</dbReference>
<proteinExistence type="inferred from homology"/>
<dbReference type="PANTHER" id="PTHR43133:SF39">
    <property type="entry name" value="SIMILAR TO RNA POLYMERASE SIGMA-E FACTOR"/>
    <property type="match status" value="1"/>
</dbReference>
<reference evidence="7" key="2">
    <citation type="submission" date="2020-09" db="EMBL/GenBank/DDBJ databases">
        <authorList>
            <person name="Sun Q."/>
            <person name="Zhou Y."/>
        </authorList>
    </citation>
    <scope>NUCLEOTIDE SEQUENCE</scope>
    <source>
        <strain evidence="7">CGMCC 1.15448</strain>
    </source>
</reference>
<protein>
    <submittedName>
        <fullName evidence="7">RNA polymerase sigma factor</fullName>
    </submittedName>
</protein>
<dbReference type="SUPFAM" id="SSF88946">
    <property type="entry name" value="Sigma2 domain of RNA polymerase sigma factors"/>
    <property type="match status" value="1"/>
</dbReference>
<comment type="similarity">
    <text evidence="1">Belongs to the sigma-70 factor family. ECF subfamily.</text>
</comment>
<sequence>MVETEELQLLINGCVKNDRASQEKLYKQFYLPLFSLCRRFFQNDHEAIESVNDGMLKVFEKVGSYRADKGRFFNWMYTIVRNTAVDKFRASVVIPTGDMEEVVETEGVGANPVEWLESKELSLLFDQLSPAPRGICNLFYIEGYAIREIADRLRVSTGTVRWHLSESRKKLKPIIDNYVNQ</sequence>
<feature type="domain" description="RNA polymerase sigma factor 70 region 4 type 2" evidence="6">
    <location>
        <begin position="120"/>
        <end position="171"/>
    </location>
</feature>
<evidence type="ECO:0000313" key="8">
    <source>
        <dbReference type="Proteomes" id="UP000607559"/>
    </source>
</evidence>
<keyword evidence="3" id="KW-0731">Sigma factor</keyword>
<dbReference type="Pfam" id="PF08281">
    <property type="entry name" value="Sigma70_r4_2"/>
    <property type="match status" value="1"/>
</dbReference>
<evidence type="ECO:0000256" key="4">
    <source>
        <dbReference type="ARBA" id="ARBA00023163"/>
    </source>
</evidence>
<dbReference type="InterPro" id="IPR014284">
    <property type="entry name" value="RNA_pol_sigma-70_dom"/>
</dbReference>
<evidence type="ECO:0000256" key="1">
    <source>
        <dbReference type="ARBA" id="ARBA00010641"/>
    </source>
</evidence>
<dbReference type="InterPro" id="IPR007627">
    <property type="entry name" value="RNA_pol_sigma70_r2"/>
</dbReference>
<dbReference type="GO" id="GO:0006352">
    <property type="term" value="P:DNA-templated transcription initiation"/>
    <property type="evidence" value="ECO:0007669"/>
    <property type="project" value="InterPro"/>
</dbReference>
<evidence type="ECO:0000259" key="5">
    <source>
        <dbReference type="Pfam" id="PF04542"/>
    </source>
</evidence>
<accession>A0A8J2UD29</accession>
<organism evidence="7 8">
    <name type="scientific">Puia dinghuensis</name>
    <dbReference type="NCBI Taxonomy" id="1792502"/>
    <lineage>
        <taxon>Bacteria</taxon>
        <taxon>Pseudomonadati</taxon>
        <taxon>Bacteroidota</taxon>
        <taxon>Chitinophagia</taxon>
        <taxon>Chitinophagales</taxon>
        <taxon>Chitinophagaceae</taxon>
        <taxon>Puia</taxon>
    </lineage>
</organism>
<dbReference type="GO" id="GO:0003677">
    <property type="term" value="F:DNA binding"/>
    <property type="evidence" value="ECO:0007669"/>
    <property type="project" value="InterPro"/>
</dbReference>
<keyword evidence="2" id="KW-0805">Transcription regulation</keyword>
<reference evidence="7" key="1">
    <citation type="journal article" date="2014" name="Int. J. Syst. Evol. Microbiol.">
        <title>Complete genome sequence of Corynebacterium casei LMG S-19264T (=DSM 44701T), isolated from a smear-ripened cheese.</title>
        <authorList>
            <consortium name="US DOE Joint Genome Institute (JGI-PGF)"/>
            <person name="Walter F."/>
            <person name="Albersmeier A."/>
            <person name="Kalinowski J."/>
            <person name="Ruckert C."/>
        </authorList>
    </citation>
    <scope>NUCLEOTIDE SEQUENCE</scope>
    <source>
        <strain evidence="7">CGMCC 1.15448</strain>
    </source>
</reference>
<gene>
    <name evidence="7" type="primary">csfT</name>
    <name evidence="7" type="ORF">GCM10011511_21760</name>
</gene>
<dbReference type="Gene3D" id="1.10.10.10">
    <property type="entry name" value="Winged helix-like DNA-binding domain superfamily/Winged helix DNA-binding domain"/>
    <property type="match status" value="1"/>
</dbReference>
<comment type="caution">
    <text evidence="7">The sequence shown here is derived from an EMBL/GenBank/DDBJ whole genome shotgun (WGS) entry which is preliminary data.</text>
</comment>
<dbReference type="InterPro" id="IPR013324">
    <property type="entry name" value="RNA_pol_sigma_r3/r4-like"/>
</dbReference>
<dbReference type="PANTHER" id="PTHR43133">
    <property type="entry name" value="RNA POLYMERASE ECF-TYPE SIGMA FACTO"/>
    <property type="match status" value="1"/>
</dbReference>